<dbReference type="InterPro" id="IPR013517">
    <property type="entry name" value="FG-GAP"/>
</dbReference>
<reference evidence="5 6" key="1">
    <citation type="journal article" date="2010" name="Stand. Genomic Sci.">
        <title>Complete genome sequence of Spirochaeta smaragdinae type strain (SEBR 4228).</title>
        <authorList>
            <person name="Mavromatis K."/>
            <person name="Yasawong M."/>
            <person name="Chertkov O."/>
            <person name="Lapidus A."/>
            <person name="Lucas S."/>
            <person name="Nolan M."/>
            <person name="Del Rio T.G."/>
            <person name="Tice H."/>
            <person name="Cheng J.F."/>
            <person name="Pitluck S."/>
            <person name="Liolios K."/>
            <person name="Ivanova N."/>
            <person name="Tapia R."/>
            <person name="Han C."/>
            <person name="Bruce D."/>
            <person name="Goodwin L."/>
            <person name="Pati A."/>
            <person name="Chen A."/>
            <person name="Palaniappan K."/>
            <person name="Land M."/>
            <person name="Hauser L."/>
            <person name="Chang Y.J."/>
            <person name="Jeffries C.D."/>
            <person name="Detter J.C."/>
            <person name="Rohde M."/>
            <person name="Brambilla E."/>
            <person name="Spring S."/>
            <person name="Goker M."/>
            <person name="Sikorski J."/>
            <person name="Woyke T."/>
            <person name="Bristow J."/>
            <person name="Eisen J.A."/>
            <person name="Markowitz V."/>
            <person name="Hugenholtz P."/>
            <person name="Klenk H.P."/>
            <person name="Kyrpides N.C."/>
        </authorList>
    </citation>
    <scope>NUCLEOTIDE SEQUENCE [LARGE SCALE GENOMIC DNA]</scope>
    <source>
        <strain evidence="6">DSM 11293 / JCM 15392 / SEBR 4228</strain>
    </source>
</reference>
<dbReference type="Gene3D" id="2.130.10.130">
    <property type="entry name" value="Integrin alpha, N-terminal"/>
    <property type="match status" value="3"/>
</dbReference>
<protein>
    <submittedName>
        <fullName evidence="5">PKD domain-containing protein</fullName>
    </submittedName>
</protein>
<sequence length="397" mass="41354">MKRNFFVKACFFLAVFVSILLSACSSGSSSSSSPETGAISPKRVSISGLEASEHLGYSLAIYGDTAVVGSGAQIGSVYILTKAANGTWQQEEKLTSGASTTDYFGCSVAAYEDTIVIGASDYGDASMDGAVFVYTKSGGSWVQEAVLSGSDTTGGDYFGTSVGIYDDTIVVGAWGDGDKKGAAYVFSKASGGTWSQTAKLTASDGVAKDRFGVAAAIYDGTIAVSSFYDDDNNEKDSGSVYIFTGTSGTWSQSEKLTAEDDATAYAYFGNAISIYGDTMAIGSRNGDRAYIFTKNNGSWSRQAKLVPDGGTVSDFGKSICLYDDSLIVGACTDSVSNPGSIYLFTRSGSNWNQDAYFTESAGKFAFSVALYDGAALIGASGDDEAAQDAGAVFYYNE</sequence>
<dbReference type="PANTHER" id="PTHR36220">
    <property type="entry name" value="UNNAMED PRODUCT"/>
    <property type="match status" value="1"/>
</dbReference>
<organism evidence="5 6">
    <name type="scientific">Sediminispirochaeta smaragdinae (strain DSM 11293 / JCM 15392 / SEBR 4228)</name>
    <name type="common">Spirochaeta smaragdinae</name>
    <dbReference type="NCBI Taxonomy" id="573413"/>
    <lineage>
        <taxon>Bacteria</taxon>
        <taxon>Pseudomonadati</taxon>
        <taxon>Spirochaetota</taxon>
        <taxon>Spirochaetia</taxon>
        <taxon>Spirochaetales</taxon>
        <taxon>Spirochaetaceae</taxon>
        <taxon>Sediminispirochaeta</taxon>
    </lineage>
</organism>
<feature type="chain" id="PRO_5003150707" evidence="4">
    <location>
        <begin position="24"/>
        <end position="397"/>
    </location>
</feature>
<keyword evidence="6" id="KW-1185">Reference proteome</keyword>
<dbReference type="InterPro" id="IPR013519">
    <property type="entry name" value="Int_alpha_beta-p"/>
</dbReference>
<dbReference type="RefSeq" id="WP_013255868.1">
    <property type="nucleotide sequence ID" value="NC_014364.1"/>
</dbReference>
<dbReference type="PANTHER" id="PTHR36220:SF1">
    <property type="entry name" value="GAMMA TUBULIN COMPLEX COMPONENT C-TERMINAL DOMAIN-CONTAINING PROTEIN"/>
    <property type="match status" value="1"/>
</dbReference>
<dbReference type="SMART" id="SM00191">
    <property type="entry name" value="Int_alpha"/>
    <property type="match status" value="5"/>
</dbReference>
<evidence type="ECO:0000313" key="6">
    <source>
        <dbReference type="Proteomes" id="UP000002318"/>
    </source>
</evidence>
<dbReference type="Pfam" id="PF14312">
    <property type="entry name" value="FG-GAP_2"/>
    <property type="match status" value="5"/>
</dbReference>
<dbReference type="STRING" id="573413.Spirs_3313"/>
<dbReference type="PROSITE" id="PS51257">
    <property type="entry name" value="PROKAR_LIPOPROTEIN"/>
    <property type="match status" value="1"/>
</dbReference>
<dbReference type="KEGG" id="ssm:Spirs_3313"/>
<dbReference type="eggNOG" id="COG3266">
    <property type="taxonomic scope" value="Bacteria"/>
</dbReference>
<feature type="signal peptide" evidence="4">
    <location>
        <begin position="1"/>
        <end position="23"/>
    </location>
</feature>
<dbReference type="InterPro" id="IPR028994">
    <property type="entry name" value="Integrin_alpha_N"/>
</dbReference>
<dbReference type="Proteomes" id="UP000002318">
    <property type="component" value="Chromosome"/>
</dbReference>
<keyword evidence="2" id="KW-0677">Repeat</keyword>
<dbReference type="AlphaFoldDB" id="E1RAP1"/>
<accession>E1RAP1</accession>
<evidence type="ECO:0000256" key="1">
    <source>
        <dbReference type="ARBA" id="ARBA00022729"/>
    </source>
</evidence>
<evidence type="ECO:0000256" key="2">
    <source>
        <dbReference type="ARBA" id="ARBA00022737"/>
    </source>
</evidence>
<dbReference type="CDD" id="cd15482">
    <property type="entry name" value="Sialidase_non-viral"/>
    <property type="match status" value="1"/>
</dbReference>
<gene>
    <name evidence="5" type="ordered locus">Spirs_3313</name>
</gene>
<dbReference type="EMBL" id="CP002116">
    <property type="protein sequence ID" value="ADK82409.1"/>
    <property type="molecule type" value="Genomic_DNA"/>
</dbReference>
<evidence type="ECO:0000256" key="4">
    <source>
        <dbReference type="SAM" id="SignalP"/>
    </source>
</evidence>
<keyword evidence="1 4" id="KW-0732">Signal</keyword>
<proteinExistence type="predicted"/>
<evidence type="ECO:0000313" key="5">
    <source>
        <dbReference type="EMBL" id="ADK82409.1"/>
    </source>
</evidence>
<dbReference type="SUPFAM" id="SSF50965">
    <property type="entry name" value="Galactose oxidase, central domain"/>
    <property type="match status" value="1"/>
</dbReference>
<name>E1RAP1_SEDSS</name>
<dbReference type="HOGENOM" id="CLU_681220_0_0_12"/>
<keyword evidence="3" id="KW-0325">Glycoprotein</keyword>
<dbReference type="PROSITE" id="PS51470">
    <property type="entry name" value="FG_GAP"/>
    <property type="match status" value="1"/>
</dbReference>
<dbReference type="InterPro" id="IPR011043">
    <property type="entry name" value="Gal_Oxase/kelch_b-propeller"/>
</dbReference>
<evidence type="ECO:0000256" key="3">
    <source>
        <dbReference type="ARBA" id="ARBA00023180"/>
    </source>
</evidence>